<name>A0A7I8VFQ1_9ANNE</name>
<dbReference type="CDD" id="cd19049">
    <property type="entry name" value="LGIC_TM_anion"/>
    <property type="match status" value="1"/>
</dbReference>
<keyword evidence="5 11" id="KW-0812">Transmembrane</keyword>
<keyword evidence="3 11" id="KW-0813">Transport</keyword>
<organism evidence="14 15">
    <name type="scientific">Dimorphilus gyrociliatus</name>
    <dbReference type="NCBI Taxonomy" id="2664684"/>
    <lineage>
        <taxon>Eukaryota</taxon>
        <taxon>Metazoa</taxon>
        <taxon>Spiralia</taxon>
        <taxon>Lophotrochozoa</taxon>
        <taxon>Annelida</taxon>
        <taxon>Polychaeta</taxon>
        <taxon>Polychaeta incertae sedis</taxon>
        <taxon>Dinophilidae</taxon>
        <taxon>Dimorphilus</taxon>
    </lineage>
</organism>
<comment type="caution">
    <text evidence="14">The sequence shown here is derived from an EMBL/GenBank/DDBJ whole genome shotgun (WGS) entry which is preliminary data.</text>
</comment>
<dbReference type="GO" id="GO:0022824">
    <property type="term" value="F:transmitter-gated monoatomic ion channel activity"/>
    <property type="evidence" value="ECO:0007669"/>
    <property type="project" value="UniProtKB-ARBA"/>
</dbReference>
<dbReference type="EMBL" id="CAJFCJ010000005">
    <property type="protein sequence ID" value="CAD5114115.1"/>
    <property type="molecule type" value="Genomic_DNA"/>
</dbReference>
<evidence type="ECO:0000256" key="8">
    <source>
        <dbReference type="ARBA" id="ARBA00023065"/>
    </source>
</evidence>
<dbReference type="Pfam" id="PF02931">
    <property type="entry name" value="Neur_chan_LBD"/>
    <property type="match status" value="1"/>
</dbReference>
<evidence type="ECO:0000313" key="14">
    <source>
        <dbReference type="EMBL" id="CAD5114115.1"/>
    </source>
</evidence>
<evidence type="ECO:0000256" key="6">
    <source>
        <dbReference type="ARBA" id="ARBA00022729"/>
    </source>
</evidence>
<evidence type="ECO:0000256" key="3">
    <source>
        <dbReference type="ARBA" id="ARBA00022448"/>
    </source>
</evidence>
<feature type="domain" description="Neurotransmitter-gated ion-channel transmembrane" evidence="13">
    <location>
        <begin position="246"/>
        <end position="383"/>
    </location>
</feature>
<evidence type="ECO:0000256" key="1">
    <source>
        <dbReference type="ARBA" id="ARBA00004141"/>
    </source>
</evidence>
<dbReference type="Pfam" id="PF02932">
    <property type="entry name" value="Neur_chan_memb"/>
    <property type="match status" value="1"/>
</dbReference>
<feature type="transmembrane region" description="Helical" evidence="11">
    <location>
        <begin position="304"/>
        <end position="327"/>
    </location>
</feature>
<protein>
    <submittedName>
        <fullName evidence="14">DgyrCDS3260</fullName>
    </submittedName>
</protein>
<dbReference type="InterPro" id="IPR018000">
    <property type="entry name" value="Neurotransmitter_ion_chnl_CS"/>
</dbReference>
<dbReference type="PRINTS" id="PR00253">
    <property type="entry name" value="GABAARECEPTR"/>
</dbReference>
<keyword evidence="4" id="KW-1003">Cell membrane</keyword>
<dbReference type="GO" id="GO:0004890">
    <property type="term" value="F:GABA-A receptor activity"/>
    <property type="evidence" value="ECO:0007669"/>
    <property type="project" value="UniProtKB-ARBA"/>
</dbReference>
<evidence type="ECO:0000256" key="9">
    <source>
        <dbReference type="ARBA" id="ARBA00023136"/>
    </source>
</evidence>
<dbReference type="Gene3D" id="1.20.58.390">
    <property type="entry name" value="Neurotransmitter-gated ion-channel transmembrane domain"/>
    <property type="match status" value="1"/>
</dbReference>
<evidence type="ECO:0000256" key="4">
    <source>
        <dbReference type="ARBA" id="ARBA00022475"/>
    </source>
</evidence>
<evidence type="ECO:0000313" key="15">
    <source>
        <dbReference type="Proteomes" id="UP000549394"/>
    </source>
</evidence>
<dbReference type="SUPFAM" id="SSF90112">
    <property type="entry name" value="Neurotransmitter-gated ion-channel transmembrane pore"/>
    <property type="match status" value="1"/>
</dbReference>
<dbReference type="Proteomes" id="UP000549394">
    <property type="component" value="Unassembled WGS sequence"/>
</dbReference>
<feature type="chain" id="PRO_5029935891" evidence="11">
    <location>
        <begin position="18"/>
        <end position="437"/>
    </location>
</feature>
<dbReference type="PRINTS" id="PR00252">
    <property type="entry name" value="NRIONCHANNEL"/>
</dbReference>
<feature type="transmembrane region" description="Helical" evidence="11">
    <location>
        <begin position="268"/>
        <end position="284"/>
    </location>
</feature>
<evidence type="ECO:0000256" key="7">
    <source>
        <dbReference type="ARBA" id="ARBA00022989"/>
    </source>
</evidence>
<keyword evidence="6 11" id="KW-0732">Signal</keyword>
<evidence type="ECO:0000259" key="12">
    <source>
        <dbReference type="Pfam" id="PF02931"/>
    </source>
</evidence>
<dbReference type="Gene3D" id="2.70.170.10">
    <property type="entry name" value="Neurotransmitter-gated ion-channel ligand-binding domain"/>
    <property type="match status" value="1"/>
</dbReference>
<dbReference type="SUPFAM" id="SSF63712">
    <property type="entry name" value="Nicotinic receptor ligand binding domain-like"/>
    <property type="match status" value="1"/>
</dbReference>
<comment type="subcellular location">
    <subcellularLocation>
        <location evidence="2">Cell membrane</location>
    </subcellularLocation>
    <subcellularLocation>
        <location evidence="1">Membrane</location>
        <topology evidence="1">Multi-pass membrane protein</topology>
    </subcellularLocation>
</comment>
<evidence type="ECO:0000259" key="13">
    <source>
        <dbReference type="Pfam" id="PF02932"/>
    </source>
</evidence>
<evidence type="ECO:0000256" key="10">
    <source>
        <dbReference type="ARBA" id="ARBA00023303"/>
    </source>
</evidence>
<feature type="domain" description="Neurotransmitter-gated ion-channel ligand-binding" evidence="12">
    <location>
        <begin position="29"/>
        <end position="213"/>
    </location>
</feature>
<dbReference type="InterPro" id="IPR036719">
    <property type="entry name" value="Neuro-gated_channel_TM_sf"/>
</dbReference>
<dbReference type="OrthoDB" id="407674at2759"/>
<feature type="signal peptide" evidence="11">
    <location>
        <begin position="1"/>
        <end position="17"/>
    </location>
</feature>
<dbReference type="InterPro" id="IPR038050">
    <property type="entry name" value="Neuro_actylchol_rec"/>
</dbReference>
<dbReference type="InterPro" id="IPR036734">
    <property type="entry name" value="Neur_chan_lig-bd_sf"/>
</dbReference>
<keyword evidence="9 11" id="KW-0472">Membrane</keyword>
<dbReference type="NCBIfam" id="TIGR00860">
    <property type="entry name" value="LIC"/>
    <property type="match status" value="1"/>
</dbReference>
<sequence>MLTLQIIFLSIVGLVLPSKLKSNASDLHKIVSKLFAEKYDGEIRPNVENDQPVKCYLNFRINSMSALREVSMDYNVNIYLRLRWNEPRLSYGHHKGYENGSYTLSHKQFSKLWIPDVFIKNEKDGKLHDLVLPNRLLRLYPNGNILYSQRLSLTLACELDLARFPLDNQTCNFVFASYAHTLKDLEILWDNERNATAVAEGLKPPEFELLEISGRYCTSGTSTGAYACLEAILKFQRKVNYYLIQVYLPSLLVVVLSWVSFWIDTDAVPARITLGLLTVLTMTTQSSNFAARMPRVSYVKAIDVWMAMCLVFVFGALIEYSFVNVLARRAKPKQENMIAALVKQVHVHTNTAANGGEGRRSLAKDPKGRDEAETELMLRDGDKVNTAVCAQSCSKTMKNKAGLVDRFSRFMFPLAFGIFNLFYWVFYLTNKSSNQRR</sequence>
<proteinExistence type="inferred from homology"/>
<evidence type="ECO:0000256" key="5">
    <source>
        <dbReference type="ARBA" id="ARBA00022692"/>
    </source>
</evidence>
<keyword evidence="10 11" id="KW-0407">Ion channel</keyword>
<feature type="transmembrane region" description="Helical" evidence="11">
    <location>
        <begin position="241"/>
        <end position="261"/>
    </location>
</feature>
<dbReference type="AlphaFoldDB" id="A0A7I8VFQ1"/>
<dbReference type="FunFam" id="1.20.58.390:FF:000032">
    <property type="entry name" value="gamma-aminobutyric acid receptor subunit epsilon"/>
    <property type="match status" value="1"/>
</dbReference>
<accession>A0A7I8VFQ1</accession>
<feature type="transmembrane region" description="Helical" evidence="11">
    <location>
        <begin position="407"/>
        <end position="427"/>
    </location>
</feature>
<dbReference type="InterPro" id="IPR006028">
    <property type="entry name" value="GABAA/Glycine_rcpt"/>
</dbReference>
<dbReference type="InterPro" id="IPR006202">
    <property type="entry name" value="Neur_chan_lig-bd"/>
</dbReference>
<gene>
    <name evidence="14" type="ORF">DGYR_LOCUS3002</name>
</gene>
<dbReference type="PANTHER" id="PTHR18945">
    <property type="entry name" value="NEUROTRANSMITTER GATED ION CHANNEL"/>
    <property type="match status" value="1"/>
</dbReference>
<dbReference type="GO" id="GO:0005886">
    <property type="term" value="C:plasma membrane"/>
    <property type="evidence" value="ECO:0007669"/>
    <property type="project" value="UniProtKB-SubCell"/>
</dbReference>
<keyword evidence="15" id="KW-1185">Reference proteome</keyword>
<keyword evidence="8 11" id="KW-0406">Ion transport</keyword>
<comment type="similarity">
    <text evidence="11">Belongs to the ligand-gated ion channel (TC 1.A.9) family.</text>
</comment>
<evidence type="ECO:0000256" key="2">
    <source>
        <dbReference type="ARBA" id="ARBA00004236"/>
    </source>
</evidence>
<reference evidence="14 15" key="1">
    <citation type="submission" date="2020-08" db="EMBL/GenBank/DDBJ databases">
        <authorList>
            <person name="Hejnol A."/>
        </authorList>
    </citation>
    <scope>NUCLEOTIDE SEQUENCE [LARGE SCALE GENOMIC DNA]</scope>
</reference>
<evidence type="ECO:0000256" key="11">
    <source>
        <dbReference type="RuleBase" id="RU000687"/>
    </source>
</evidence>
<dbReference type="InterPro" id="IPR006201">
    <property type="entry name" value="Neur_channel"/>
</dbReference>
<dbReference type="InterPro" id="IPR006029">
    <property type="entry name" value="Neurotrans-gated_channel_TM"/>
</dbReference>
<keyword evidence="7 11" id="KW-1133">Transmembrane helix</keyword>
<dbReference type="PROSITE" id="PS00236">
    <property type="entry name" value="NEUROTR_ION_CHANNEL"/>
    <property type="match status" value="1"/>
</dbReference>